<comment type="caution">
    <text evidence="6">The sequence shown here is derived from an EMBL/GenBank/DDBJ whole genome shotgun (WGS) entry which is preliminary data.</text>
</comment>
<gene>
    <name evidence="6" type="ORF">BK123_12390</name>
</gene>
<dbReference type="PRINTS" id="PR00039">
    <property type="entry name" value="HTHLYSR"/>
</dbReference>
<dbReference type="GO" id="GO:0000976">
    <property type="term" value="F:transcription cis-regulatory region binding"/>
    <property type="evidence" value="ECO:0007669"/>
    <property type="project" value="TreeGrafter"/>
</dbReference>
<dbReference type="InterPro" id="IPR005119">
    <property type="entry name" value="LysR_subst-bd"/>
</dbReference>
<dbReference type="Gene3D" id="3.40.190.290">
    <property type="match status" value="1"/>
</dbReference>
<dbReference type="PANTHER" id="PTHR30126:SF39">
    <property type="entry name" value="HTH-TYPE TRANSCRIPTIONAL REGULATOR CYSL"/>
    <property type="match status" value="1"/>
</dbReference>
<dbReference type="Gene3D" id="1.10.10.10">
    <property type="entry name" value="Winged helix-like DNA-binding domain superfamily/Winged helix DNA-binding domain"/>
    <property type="match status" value="1"/>
</dbReference>
<organism evidence="6 7">
    <name type="scientific">Paenibacillus lautus</name>
    <name type="common">Bacillus lautus</name>
    <dbReference type="NCBI Taxonomy" id="1401"/>
    <lineage>
        <taxon>Bacteria</taxon>
        <taxon>Bacillati</taxon>
        <taxon>Bacillota</taxon>
        <taxon>Bacilli</taxon>
        <taxon>Bacillales</taxon>
        <taxon>Paenibacillaceae</taxon>
        <taxon>Paenibacillus</taxon>
    </lineage>
</organism>
<evidence type="ECO:0000256" key="2">
    <source>
        <dbReference type="ARBA" id="ARBA00023015"/>
    </source>
</evidence>
<proteinExistence type="inferred from homology"/>
<dbReference type="InterPro" id="IPR036390">
    <property type="entry name" value="WH_DNA-bd_sf"/>
</dbReference>
<keyword evidence="2" id="KW-0805">Transcription regulation</keyword>
<dbReference type="CDD" id="cd08420">
    <property type="entry name" value="PBP2_CysL_like"/>
    <property type="match status" value="1"/>
</dbReference>
<keyword evidence="4" id="KW-0804">Transcription</keyword>
<evidence type="ECO:0000256" key="3">
    <source>
        <dbReference type="ARBA" id="ARBA00023125"/>
    </source>
</evidence>
<evidence type="ECO:0000259" key="5">
    <source>
        <dbReference type="PROSITE" id="PS50931"/>
    </source>
</evidence>
<feature type="domain" description="HTH lysR-type" evidence="5">
    <location>
        <begin position="1"/>
        <end position="58"/>
    </location>
</feature>
<comment type="similarity">
    <text evidence="1">Belongs to the LysR transcriptional regulatory family.</text>
</comment>
<dbReference type="OrthoDB" id="9785745at2"/>
<dbReference type="SUPFAM" id="SSF53850">
    <property type="entry name" value="Periplasmic binding protein-like II"/>
    <property type="match status" value="1"/>
</dbReference>
<dbReference type="AlphaFoldDB" id="A0A1R1B1L7"/>
<dbReference type="FunFam" id="1.10.10.10:FF:000001">
    <property type="entry name" value="LysR family transcriptional regulator"/>
    <property type="match status" value="1"/>
</dbReference>
<name>A0A1R1B1L7_PAELA</name>
<dbReference type="SUPFAM" id="SSF46785">
    <property type="entry name" value="Winged helix' DNA-binding domain"/>
    <property type="match status" value="1"/>
</dbReference>
<reference evidence="6 7" key="1">
    <citation type="submission" date="2016-11" db="EMBL/GenBank/DDBJ databases">
        <title>Paenibacillus species isolates.</title>
        <authorList>
            <person name="Beno S.M."/>
        </authorList>
    </citation>
    <scope>NUCLEOTIDE SEQUENCE [LARGE SCALE GENOMIC DNA]</scope>
    <source>
        <strain evidence="6 7">FSL F4-0100</strain>
    </source>
</reference>
<evidence type="ECO:0000256" key="1">
    <source>
        <dbReference type="ARBA" id="ARBA00009437"/>
    </source>
</evidence>
<sequence length="295" mass="32991">MIVETLKVYVTVVEQSNFSRAAEILNLSQPSVSQHIRNLENELGVKLMHRSPHRVKTTEAGDILYKRAKQILTTYEAAKEEIHLLRGEVTGSLKVGASFTIGEYILPHLLAEFVLQYPHVDIQAKIANTDEIAQGVLANELGIGLVEGNVEYKDILVTPPFMEDEMVLVAPRNHPLSLQKIIEPGVLQDQVWVLRENGSGTRAFSDQFIGELGLCIKRSFIFNSNQGVKEAVVAGLGLALLSRWVIRTELESGELCSISVKGQRFARYFSILLDPKSSDTMAVKMFIQKLRQFKM</sequence>
<dbReference type="InterPro" id="IPR036388">
    <property type="entry name" value="WH-like_DNA-bd_sf"/>
</dbReference>
<keyword evidence="3" id="KW-0238">DNA-binding</keyword>
<evidence type="ECO:0000313" key="7">
    <source>
        <dbReference type="Proteomes" id="UP000187074"/>
    </source>
</evidence>
<dbReference type="GO" id="GO:0003700">
    <property type="term" value="F:DNA-binding transcription factor activity"/>
    <property type="evidence" value="ECO:0007669"/>
    <property type="project" value="InterPro"/>
</dbReference>
<dbReference type="PROSITE" id="PS50931">
    <property type="entry name" value="HTH_LYSR"/>
    <property type="match status" value="1"/>
</dbReference>
<evidence type="ECO:0000256" key="4">
    <source>
        <dbReference type="ARBA" id="ARBA00023163"/>
    </source>
</evidence>
<dbReference type="EMBL" id="MRTF01000004">
    <property type="protein sequence ID" value="OME92685.1"/>
    <property type="molecule type" value="Genomic_DNA"/>
</dbReference>
<dbReference type="PANTHER" id="PTHR30126">
    <property type="entry name" value="HTH-TYPE TRANSCRIPTIONAL REGULATOR"/>
    <property type="match status" value="1"/>
</dbReference>
<accession>A0A1R1B1L7</accession>
<evidence type="ECO:0000313" key="6">
    <source>
        <dbReference type="EMBL" id="OME92685.1"/>
    </source>
</evidence>
<dbReference type="RefSeq" id="WP_076322716.1">
    <property type="nucleotide sequence ID" value="NZ_MRTF01000004.1"/>
</dbReference>
<dbReference type="InterPro" id="IPR000847">
    <property type="entry name" value="LysR_HTH_N"/>
</dbReference>
<dbReference type="Pfam" id="PF00126">
    <property type="entry name" value="HTH_1"/>
    <property type="match status" value="1"/>
</dbReference>
<protein>
    <submittedName>
        <fullName evidence="6">LysR family transcriptional regulator</fullName>
    </submittedName>
</protein>
<dbReference type="Pfam" id="PF03466">
    <property type="entry name" value="LysR_substrate"/>
    <property type="match status" value="1"/>
</dbReference>
<dbReference type="Proteomes" id="UP000187074">
    <property type="component" value="Unassembled WGS sequence"/>
</dbReference>